<dbReference type="GO" id="GO:0003677">
    <property type="term" value="F:DNA binding"/>
    <property type="evidence" value="ECO:0007669"/>
    <property type="project" value="UniProtKB-KW"/>
</dbReference>
<dbReference type="InterPro" id="IPR000847">
    <property type="entry name" value="LysR_HTH_N"/>
</dbReference>
<dbReference type="GO" id="GO:0032993">
    <property type="term" value="C:protein-DNA complex"/>
    <property type="evidence" value="ECO:0007669"/>
    <property type="project" value="TreeGrafter"/>
</dbReference>
<dbReference type="Proteomes" id="UP000007374">
    <property type="component" value="Unassembled WGS sequence"/>
</dbReference>
<dbReference type="FunFam" id="1.10.10.10:FF:000001">
    <property type="entry name" value="LysR family transcriptional regulator"/>
    <property type="match status" value="1"/>
</dbReference>
<evidence type="ECO:0000256" key="1">
    <source>
        <dbReference type="ARBA" id="ARBA00009437"/>
    </source>
</evidence>
<keyword evidence="4" id="KW-0804">Transcription</keyword>
<dbReference type="PANTHER" id="PTHR30346:SF17">
    <property type="entry name" value="LYSR FAMILY TRANSCRIPTIONAL REGULATOR"/>
    <property type="match status" value="1"/>
</dbReference>
<evidence type="ECO:0000256" key="3">
    <source>
        <dbReference type="ARBA" id="ARBA00023125"/>
    </source>
</evidence>
<dbReference type="Gene3D" id="3.40.190.10">
    <property type="entry name" value="Periplasmic binding protein-like II"/>
    <property type="match status" value="2"/>
</dbReference>
<keyword evidence="7" id="KW-1185">Reference proteome</keyword>
<dbReference type="InterPro" id="IPR005119">
    <property type="entry name" value="LysR_subst-bd"/>
</dbReference>
<reference evidence="6 7" key="1">
    <citation type="journal article" date="2012" name="J. Bacteriol.">
        <title>Genome Sequence of Nitratireductor indicus Type Strain C115.</title>
        <authorList>
            <person name="Lai Q."/>
            <person name="Li G."/>
            <person name="Yu Z."/>
            <person name="Shao Z."/>
        </authorList>
    </citation>
    <scope>NUCLEOTIDE SEQUENCE [LARGE SCALE GENOMIC DNA]</scope>
    <source>
        <strain evidence="6 7">C115</strain>
    </source>
</reference>
<comment type="caution">
    <text evidence="6">The sequence shown here is derived from an EMBL/GenBank/DDBJ whole genome shotgun (WGS) entry which is preliminary data.</text>
</comment>
<evidence type="ECO:0000313" key="7">
    <source>
        <dbReference type="Proteomes" id="UP000007374"/>
    </source>
</evidence>
<dbReference type="STRING" id="721133.SAMN05216176_105202"/>
<proteinExistence type="inferred from homology"/>
<evidence type="ECO:0000259" key="5">
    <source>
        <dbReference type="PROSITE" id="PS50931"/>
    </source>
</evidence>
<dbReference type="CDD" id="cd08414">
    <property type="entry name" value="PBP2_LTTR_aromatics_like"/>
    <property type="match status" value="1"/>
</dbReference>
<feature type="domain" description="HTH lysR-type" evidence="5">
    <location>
        <begin position="34"/>
        <end position="91"/>
    </location>
</feature>
<evidence type="ECO:0000256" key="4">
    <source>
        <dbReference type="ARBA" id="ARBA00023163"/>
    </source>
</evidence>
<dbReference type="EMBL" id="AMSI01000004">
    <property type="protein sequence ID" value="EKF43168.1"/>
    <property type="molecule type" value="Genomic_DNA"/>
</dbReference>
<dbReference type="AlphaFoldDB" id="K2N6R6"/>
<evidence type="ECO:0000313" key="6">
    <source>
        <dbReference type="EMBL" id="EKF43168.1"/>
    </source>
</evidence>
<keyword evidence="2" id="KW-0805">Transcription regulation</keyword>
<dbReference type="PATRIC" id="fig|1231190.3.peg.1577"/>
<dbReference type="PROSITE" id="PS50931">
    <property type="entry name" value="HTH_LYSR"/>
    <property type="match status" value="1"/>
</dbReference>
<dbReference type="Pfam" id="PF03466">
    <property type="entry name" value="LysR_substrate"/>
    <property type="match status" value="1"/>
</dbReference>
<name>K2N6R6_9HYPH</name>
<dbReference type="GO" id="GO:0003700">
    <property type="term" value="F:DNA-binding transcription factor activity"/>
    <property type="evidence" value="ECO:0007669"/>
    <property type="project" value="InterPro"/>
</dbReference>
<dbReference type="Pfam" id="PF00126">
    <property type="entry name" value="HTH_1"/>
    <property type="match status" value="1"/>
</dbReference>
<organism evidence="6 7">
    <name type="scientific">Nitratireductor indicus C115</name>
    <dbReference type="NCBI Taxonomy" id="1231190"/>
    <lineage>
        <taxon>Bacteria</taxon>
        <taxon>Pseudomonadati</taxon>
        <taxon>Pseudomonadota</taxon>
        <taxon>Alphaproteobacteria</taxon>
        <taxon>Hyphomicrobiales</taxon>
        <taxon>Phyllobacteriaceae</taxon>
        <taxon>Nitratireductor</taxon>
    </lineage>
</organism>
<keyword evidence="3" id="KW-0238">DNA-binding</keyword>
<dbReference type="SUPFAM" id="SSF53850">
    <property type="entry name" value="Periplasmic binding protein-like II"/>
    <property type="match status" value="1"/>
</dbReference>
<accession>K2N6R6</accession>
<dbReference type="PANTHER" id="PTHR30346">
    <property type="entry name" value="TRANSCRIPTIONAL DUAL REGULATOR HCAR-RELATED"/>
    <property type="match status" value="1"/>
</dbReference>
<comment type="similarity">
    <text evidence="1">Belongs to the LysR transcriptional regulatory family.</text>
</comment>
<dbReference type="InterPro" id="IPR036388">
    <property type="entry name" value="WH-like_DNA-bd_sf"/>
</dbReference>
<sequence length="328" mass="35860">MPRPFPGRGILHWQSPMRLRYALVSDGEIAGGAMNLKQLEYFIALAEELHFGRAAERLGMAQPPLSRQIQQIESDLGAQLINRGRNAISLTQAGERFYERGSALLAELNDIKLEIRRIGQGAEGRLRIGFVGSATYGILPTILKSFRMSYPEVNLSLAPMNNAQLQRALIRRDIDIAIARPSLNDSEIVTRKLVEEELVLAVPDTLVASHDAVSLPDLGPLTLILYPEYPRPSFADVVIAACESVGADTSRRIFTMDFQTAIALVAVGEGVALVPASVGTAQRNGVRYLKIGGMQAHTGISVNHRIDEQGVHVHNFVTLAQKVARKVV</sequence>
<protein>
    <submittedName>
        <fullName evidence="6">LysR family transcriptional regulator</fullName>
    </submittedName>
</protein>
<evidence type="ECO:0000256" key="2">
    <source>
        <dbReference type="ARBA" id="ARBA00023015"/>
    </source>
</evidence>
<gene>
    <name evidence="6" type="ORF">NA8A_07524</name>
</gene>
<dbReference type="Gene3D" id="1.10.10.10">
    <property type="entry name" value="Winged helix-like DNA-binding domain superfamily/Winged helix DNA-binding domain"/>
    <property type="match status" value="1"/>
</dbReference>
<dbReference type="SUPFAM" id="SSF46785">
    <property type="entry name" value="Winged helix' DNA-binding domain"/>
    <property type="match status" value="1"/>
</dbReference>
<dbReference type="PRINTS" id="PR00039">
    <property type="entry name" value="HTHLYSR"/>
</dbReference>
<dbReference type="eggNOG" id="COG0583">
    <property type="taxonomic scope" value="Bacteria"/>
</dbReference>
<dbReference type="InterPro" id="IPR036390">
    <property type="entry name" value="WH_DNA-bd_sf"/>
</dbReference>